<dbReference type="RefSeq" id="WP_146150034.1">
    <property type="nucleotide sequence ID" value="NZ_OGTP01000017.1"/>
</dbReference>
<evidence type="ECO:0000313" key="2">
    <source>
        <dbReference type="Proteomes" id="UP000238169"/>
    </source>
</evidence>
<dbReference type="OrthoDB" id="9772552at2"/>
<protein>
    <submittedName>
        <fullName evidence="1">Uncharacterized protein</fullName>
    </submittedName>
</protein>
<dbReference type="AlphaFoldDB" id="A0A2U3IAK7"/>
<sequence>MLCKLGNASRAVWAQCICGVLLRAYSRRIVPKIRDVSNAVQRIVVTAKDALRCVFERLGLMPEHMSDRLLQWLSKRLPAQLTGNASRL</sequence>
<accession>A0A2U3IAK7</accession>
<dbReference type="EMBL" id="OGTP01000017">
    <property type="protein sequence ID" value="SPB17147.1"/>
    <property type="molecule type" value="Genomic_DNA"/>
</dbReference>
<proteinExistence type="predicted"/>
<gene>
    <name evidence="1" type="ORF">NOV72_04351</name>
</gene>
<organism evidence="1 2">
    <name type="scientific">Caballeronia novacaledonica</name>
    <dbReference type="NCBI Taxonomy" id="1544861"/>
    <lineage>
        <taxon>Bacteria</taxon>
        <taxon>Pseudomonadati</taxon>
        <taxon>Pseudomonadota</taxon>
        <taxon>Betaproteobacteria</taxon>
        <taxon>Burkholderiales</taxon>
        <taxon>Burkholderiaceae</taxon>
        <taxon>Caballeronia</taxon>
    </lineage>
</organism>
<name>A0A2U3IAK7_9BURK</name>
<keyword evidence="2" id="KW-1185">Reference proteome</keyword>
<dbReference type="Proteomes" id="UP000238169">
    <property type="component" value="Unassembled WGS sequence"/>
</dbReference>
<reference evidence="2" key="1">
    <citation type="submission" date="2018-01" db="EMBL/GenBank/DDBJ databases">
        <authorList>
            <person name="Peeters C."/>
        </authorList>
    </citation>
    <scope>NUCLEOTIDE SEQUENCE [LARGE SCALE GENOMIC DNA]</scope>
</reference>
<evidence type="ECO:0000313" key="1">
    <source>
        <dbReference type="EMBL" id="SPB17147.1"/>
    </source>
</evidence>